<evidence type="ECO:0000313" key="2">
    <source>
        <dbReference type="Proteomes" id="UP000186308"/>
    </source>
</evidence>
<dbReference type="AlphaFoldDB" id="A0A8G2CJ87"/>
<dbReference type="EMBL" id="FTNE01000005">
    <property type="protein sequence ID" value="SIQ46608.1"/>
    <property type="molecule type" value="Genomic_DNA"/>
</dbReference>
<evidence type="ECO:0000313" key="1">
    <source>
        <dbReference type="EMBL" id="SIQ46608.1"/>
    </source>
</evidence>
<keyword evidence="2" id="KW-1185">Reference proteome</keyword>
<organism evidence="1 2">
    <name type="scientific">Acidiphilium rubrum</name>
    <dbReference type="NCBI Taxonomy" id="526"/>
    <lineage>
        <taxon>Bacteria</taxon>
        <taxon>Pseudomonadati</taxon>
        <taxon>Pseudomonadota</taxon>
        <taxon>Alphaproteobacteria</taxon>
        <taxon>Acetobacterales</taxon>
        <taxon>Acidocellaceae</taxon>
        <taxon>Acidiphilium</taxon>
    </lineage>
</organism>
<sequence>MIPFVAPHAATMRIFDEPGPQFAGLGSAVIAIACRPRVPSLHRAKHCPLSTMTFKGCVPVGGWPLFLSAINDTTEGALVWLNFRTHDDAIRFSRYLENNGIARVDNAGDLHKPTMAPRHHSTAIIAA</sequence>
<gene>
    <name evidence="1" type="ORF">SAMN05421828_10531</name>
</gene>
<comment type="caution">
    <text evidence="1">The sequence shown here is derived from an EMBL/GenBank/DDBJ whole genome shotgun (WGS) entry which is preliminary data.</text>
</comment>
<proteinExistence type="predicted"/>
<name>A0A8G2CJ87_ACIRU</name>
<dbReference type="Proteomes" id="UP000186308">
    <property type="component" value="Unassembled WGS sequence"/>
</dbReference>
<reference evidence="1 2" key="1">
    <citation type="submission" date="2017-01" db="EMBL/GenBank/DDBJ databases">
        <authorList>
            <person name="Varghese N."/>
            <person name="Submissions S."/>
        </authorList>
    </citation>
    <scope>NUCLEOTIDE SEQUENCE [LARGE SCALE GENOMIC DNA]</scope>
    <source>
        <strain evidence="1 2">ATCC 35905</strain>
    </source>
</reference>
<protein>
    <submittedName>
        <fullName evidence="1">Uncharacterized protein</fullName>
    </submittedName>
</protein>
<accession>A0A8G2CJ87</accession>